<name>A0ABV8LX29_9ACTN</name>
<sequence length="306" mass="32357">MTGQPTLAGRVRVLAGDPERIVGAGVALSARRVLTCWHVVSDEPADALAVAEPSGVPIEADVTWSAPIGPHGEGDLAVLTTRAPLTGPPARLADCGDAEFDVRVIGNPAQSPAQILARARLVGPADPVTGWRQLDRLSTATVAVDRGFSGAGVFDPDGRVVGLTVARSQLGQQTVGWMIPVAAWRRLLPADLAPAVTAAPRTEPLSPTERSTLARALATVPTMLDPLARAELIAALPDAIRLRVRVTHRLLLDCRELITTTLDTDGGFPALYGRLSEREDPDSISLREFRALAASMRLLPAPDEED</sequence>
<gene>
    <name evidence="2" type="ORF">ACFOZ4_33805</name>
</gene>
<dbReference type="SUPFAM" id="SSF50494">
    <property type="entry name" value="Trypsin-like serine proteases"/>
    <property type="match status" value="1"/>
</dbReference>
<proteinExistence type="predicted"/>
<dbReference type="Pfam" id="PF13365">
    <property type="entry name" value="Trypsin_2"/>
    <property type="match status" value="1"/>
</dbReference>
<accession>A0ABV8LX29</accession>
<evidence type="ECO:0000313" key="2">
    <source>
        <dbReference type="EMBL" id="MFC4135617.1"/>
    </source>
</evidence>
<evidence type="ECO:0000259" key="1">
    <source>
        <dbReference type="Pfam" id="PF19956"/>
    </source>
</evidence>
<organism evidence="2 3">
    <name type="scientific">Hamadaea flava</name>
    <dbReference type="NCBI Taxonomy" id="1742688"/>
    <lineage>
        <taxon>Bacteria</taxon>
        <taxon>Bacillati</taxon>
        <taxon>Actinomycetota</taxon>
        <taxon>Actinomycetes</taxon>
        <taxon>Micromonosporales</taxon>
        <taxon>Micromonosporaceae</taxon>
        <taxon>Hamadaea</taxon>
    </lineage>
</organism>
<feature type="domain" description="Effector-associated" evidence="1">
    <location>
        <begin position="215"/>
        <end position="294"/>
    </location>
</feature>
<dbReference type="Pfam" id="PF19956">
    <property type="entry name" value="EAD2"/>
    <property type="match status" value="1"/>
</dbReference>
<dbReference type="InterPro" id="IPR009003">
    <property type="entry name" value="Peptidase_S1_PA"/>
</dbReference>
<reference evidence="3" key="1">
    <citation type="journal article" date="2019" name="Int. J. Syst. Evol. Microbiol.">
        <title>The Global Catalogue of Microorganisms (GCM) 10K type strain sequencing project: providing services to taxonomists for standard genome sequencing and annotation.</title>
        <authorList>
            <consortium name="The Broad Institute Genomics Platform"/>
            <consortium name="The Broad Institute Genome Sequencing Center for Infectious Disease"/>
            <person name="Wu L."/>
            <person name="Ma J."/>
        </authorList>
    </citation>
    <scope>NUCLEOTIDE SEQUENCE [LARGE SCALE GENOMIC DNA]</scope>
    <source>
        <strain evidence="3">CGMCC 4.7289</strain>
    </source>
</reference>
<dbReference type="Proteomes" id="UP001595816">
    <property type="component" value="Unassembled WGS sequence"/>
</dbReference>
<dbReference type="EMBL" id="JBHSAY010000023">
    <property type="protein sequence ID" value="MFC4135617.1"/>
    <property type="molecule type" value="Genomic_DNA"/>
</dbReference>
<evidence type="ECO:0000313" key="3">
    <source>
        <dbReference type="Proteomes" id="UP001595816"/>
    </source>
</evidence>
<dbReference type="Gene3D" id="2.40.10.120">
    <property type="match status" value="1"/>
</dbReference>
<dbReference type="InterPro" id="IPR045431">
    <property type="entry name" value="EAD2"/>
</dbReference>
<protein>
    <submittedName>
        <fullName evidence="2">Trypsin-like peptidase domain-containing protein</fullName>
    </submittedName>
</protein>
<keyword evidence="3" id="KW-1185">Reference proteome</keyword>
<dbReference type="RefSeq" id="WP_253750093.1">
    <property type="nucleotide sequence ID" value="NZ_JAMZDZ010000001.1"/>
</dbReference>
<comment type="caution">
    <text evidence="2">The sequence shown here is derived from an EMBL/GenBank/DDBJ whole genome shotgun (WGS) entry which is preliminary data.</text>
</comment>